<keyword evidence="3" id="KW-1185">Reference proteome</keyword>
<feature type="compositionally biased region" description="Polar residues" evidence="1">
    <location>
        <begin position="93"/>
        <end position="110"/>
    </location>
</feature>
<proteinExistence type="predicted"/>
<protein>
    <submittedName>
        <fullName evidence="2">Uncharacterized protein</fullName>
    </submittedName>
</protein>
<gene>
    <name evidence="2" type="ORF">SLS58_011079</name>
</gene>
<evidence type="ECO:0000256" key="1">
    <source>
        <dbReference type="SAM" id="MobiDB-lite"/>
    </source>
</evidence>
<evidence type="ECO:0000313" key="2">
    <source>
        <dbReference type="EMBL" id="KAL1633448.1"/>
    </source>
</evidence>
<sequence length="125" mass="13932">AKIRSLPHGHGKLISREEGDSERPAGFFLPAQEHLQLHNIIINKTIDEMQRCNTSETLKPHDAAKDVNELCQLQRSHQNFCKSLVFQAEASNGASNNVPRLSPVNANKTPALSPDREISKITLDR</sequence>
<feature type="region of interest" description="Disordered" evidence="1">
    <location>
        <begin position="1"/>
        <end position="24"/>
    </location>
</feature>
<feature type="compositionally biased region" description="Basic and acidic residues" evidence="1">
    <location>
        <begin position="114"/>
        <end position="125"/>
    </location>
</feature>
<dbReference type="Proteomes" id="UP001521184">
    <property type="component" value="Unassembled WGS sequence"/>
</dbReference>
<feature type="compositionally biased region" description="Basic and acidic residues" evidence="1">
    <location>
        <begin position="14"/>
        <end position="23"/>
    </location>
</feature>
<feature type="region of interest" description="Disordered" evidence="1">
    <location>
        <begin position="93"/>
        <end position="125"/>
    </location>
</feature>
<organism evidence="2 3">
    <name type="scientific">Diplodia intermedia</name>
    <dbReference type="NCBI Taxonomy" id="856260"/>
    <lineage>
        <taxon>Eukaryota</taxon>
        <taxon>Fungi</taxon>
        <taxon>Dikarya</taxon>
        <taxon>Ascomycota</taxon>
        <taxon>Pezizomycotina</taxon>
        <taxon>Dothideomycetes</taxon>
        <taxon>Dothideomycetes incertae sedis</taxon>
        <taxon>Botryosphaeriales</taxon>
        <taxon>Botryosphaeriaceae</taxon>
        <taxon>Diplodia</taxon>
    </lineage>
</organism>
<evidence type="ECO:0000313" key="3">
    <source>
        <dbReference type="Proteomes" id="UP001521184"/>
    </source>
</evidence>
<name>A0ABR3T1M7_9PEZI</name>
<reference evidence="2 3" key="1">
    <citation type="journal article" date="2023" name="Plant Dis.">
        <title>First Report of Diplodia intermedia Causing Canker and Dieback Diseases on Apple Trees in Canada.</title>
        <authorList>
            <person name="Ellouze W."/>
            <person name="Ilyukhin E."/>
            <person name="Sulman M."/>
            <person name="Ali S."/>
        </authorList>
    </citation>
    <scope>NUCLEOTIDE SEQUENCE [LARGE SCALE GENOMIC DNA]</scope>
    <source>
        <strain evidence="2 3">M45-28</strain>
    </source>
</reference>
<dbReference type="EMBL" id="JAKEKT020000154">
    <property type="protein sequence ID" value="KAL1633448.1"/>
    <property type="molecule type" value="Genomic_DNA"/>
</dbReference>
<feature type="compositionally biased region" description="Basic residues" evidence="1">
    <location>
        <begin position="1"/>
        <end position="13"/>
    </location>
</feature>
<comment type="caution">
    <text evidence="2">The sequence shown here is derived from an EMBL/GenBank/DDBJ whole genome shotgun (WGS) entry which is preliminary data.</text>
</comment>
<feature type="non-terminal residue" evidence="2">
    <location>
        <position position="1"/>
    </location>
</feature>
<accession>A0ABR3T1M7</accession>